<protein>
    <submittedName>
        <fullName evidence="3">Uncharacterized protein</fullName>
    </submittedName>
</protein>
<feature type="region of interest" description="Disordered" evidence="1">
    <location>
        <begin position="23"/>
        <end position="65"/>
    </location>
</feature>
<evidence type="ECO:0000313" key="2">
    <source>
        <dbReference type="Proteomes" id="UP000887565"/>
    </source>
</evidence>
<proteinExistence type="predicted"/>
<organism evidence="2 3">
    <name type="scientific">Romanomermis culicivorax</name>
    <name type="common">Nematode worm</name>
    <dbReference type="NCBI Taxonomy" id="13658"/>
    <lineage>
        <taxon>Eukaryota</taxon>
        <taxon>Metazoa</taxon>
        <taxon>Ecdysozoa</taxon>
        <taxon>Nematoda</taxon>
        <taxon>Enoplea</taxon>
        <taxon>Dorylaimia</taxon>
        <taxon>Mermithida</taxon>
        <taxon>Mermithoidea</taxon>
        <taxon>Mermithidae</taxon>
        <taxon>Romanomermis</taxon>
    </lineage>
</organism>
<dbReference type="WBParaSite" id="nRc.2.0.1.t09451-RA">
    <property type="protein sequence ID" value="nRc.2.0.1.t09451-RA"/>
    <property type="gene ID" value="nRc.2.0.1.g09451"/>
</dbReference>
<dbReference type="AlphaFoldDB" id="A0A915I6R1"/>
<feature type="compositionally biased region" description="Basic and acidic residues" evidence="1">
    <location>
        <begin position="29"/>
        <end position="41"/>
    </location>
</feature>
<evidence type="ECO:0000256" key="1">
    <source>
        <dbReference type="SAM" id="MobiDB-lite"/>
    </source>
</evidence>
<dbReference type="Proteomes" id="UP000887565">
    <property type="component" value="Unplaced"/>
</dbReference>
<sequence>MARVEKELRRSSFETARQAEIKATVSGNIKDHQTFERERPTSPRKLVHPMAKTPDEIRRKSKPAW</sequence>
<accession>A0A915I6R1</accession>
<reference evidence="3" key="1">
    <citation type="submission" date="2022-11" db="UniProtKB">
        <authorList>
            <consortium name="WormBaseParasite"/>
        </authorList>
    </citation>
    <scope>IDENTIFICATION</scope>
</reference>
<name>A0A915I6R1_ROMCU</name>
<evidence type="ECO:0000313" key="3">
    <source>
        <dbReference type="WBParaSite" id="nRc.2.0.1.t09451-RA"/>
    </source>
</evidence>
<keyword evidence="2" id="KW-1185">Reference proteome</keyword>